<dbReference type="InterPro" id="IPR011032">
    <property type="entry name" value="GroES-like_sf"/>
</dbReference>
<sequence length="319" mass="33026">MRAIVVTTLDGPESVSLQEAPAPADDSRVAIAVKAAGVSFPELLQTRGQYQLKPDLPFIPGAEVAGVVTAAPPDSGLAPGDRVAALPLIGGFAENVTTRPDLAFRLPDNVDFAAGASIIFNYGTVHFALTTRGRLAEGETVLVHGAAGGIGTAAIQVAKAFGAGRVIGVVSTDAKGAVAVDAGADEYVLTEDFSSFARSARNTVDIVVDPVGGDRFTDSLRTLREDGRVLVIGFTAGSIPEVRVNRLLLNNIEVVGVGWGAYALGKPGFIQQQWNELLPHLSSGALAPVLGPIFPLERAADALKLLDQRGATGKITLAM</sequence>
<dbReference type="InterPro" id="IPR036291">
    <property type="entry name" value="NAD(P)-bd_dom_sf"/>
</dbReference>
<dbReference type="InterPro" id="IPR002364">
    <property type="entry name" value="Quin_OxRdtase/zeta-crystal_CS"/>
</dbReference>
<dbReference type="SUPFAM" id="SSF51735">
    <property type="entry name" value="NAD(P)-binding Rossmann-fold domains"/>
    <property type="match status" value="1"/>
</dbReference>
<comment type="caution">
    <text evidence="2">The sequence shown here is derived from an EMBL/GenBank/DDBJ whole genome shotgun (WGS) entry which is preliminary data.</text>
</comment>
<dbReference type="Gene3D" id="3.40.50.720">
    <property type="entry name" value="NAD(P)-binding Rossmann-like Domain"/>
    <property type="match status" value="1"/>
</dbReference>
<dbReference type="SUPFAM" id="SSF50129">
    <property type="entry name" value="GroES-like"/>
    <property type="match status" value="1"/>
</dbReference>
<dbReference type="InterPro" id="IPR013149">
    <property type="entry name" value="ADH-like_C"/>
</dbReference>
<dbReference type="Proteomes" id="UP000559182">
    <property type="component" value="Unassembled WGS sequence"/>
</dbReference>
<dbReference type="EC" id="1.6.5.5" evidence="2"/>
<dbReference type="GO" id="GO:0008270">
    <property type="term" value="F:zinc ion binding"/>
    <property type="evidence" value="ECO:0007669"/>
    <property type="project" value="InterPro"/>
</dbReference>
<dbReference type="CDD" id="cd08241">
    <property type="entry name" value="QOR1"/>
    <property type="match status" value="1"/>
</dbReference>
<dbReference type="Pfam" id="PF00107">
    <property type="entry name" value="ADH_zinc_N"/>
    <property type="match status" value="1"/>
</dbReference>
<dbReference type="GO" id="GO:0003960">
    <property type="term" value="F:quinone reductase (NADPH) activity"/>
    <property type="evidence" value="ECO:0007669"/>
    <property type="project" value="UniProtKB-EC"/>
</dbReference>
<keyword evidence="2" id="KW-0560">Oxidoreductase</keyword>
<name>A0A839N8K6_9MICO</name>
<dbReference type="EMBL" id="JACHVQ010000001">
    <property type="protein sequence ID" value="MBB2892473.1"/>
    <property type="molecule type" value="Genomic_DNA"/>
</dbReference>
<dbReference type="SMART" id="SM00829">
    <property type="entry name" value="PKS_ER"/>
    <property type="match status" value="1"/>
</dbReference>
<keyword evidence="3" id="KW-1185">Reference proteome</keyword>
<dbReference type="Gene3D" id="3.90.180.10">
    <property type="entry name" value="Medium-chain alcohol dehydrogenases, catalytic domain"/>
    <property type="match status" value="1"/>
</dbReference>
<dbReference type="PANTHER" id="PTHR43677:SF4">
    <property type="entry name" value="QUINONE OXIDOREDUCTASE-LIKE PROTEIN 2"/>
    <property type="match status" value="1"/>
</dbReference>
<dbReference type="AlphaFoldDB" id="A0A839N8K6"/>
<dbReference type="InterPro" id="IPR020843">
    <property type="entry name" value="ER"/>
</dbReference>
<gene>
    <name evidence="2" type="ORF">FHU39_002457</name>
</gene>
<reference evidence="2 3" key="1">
    <citation type="submission" date="2020-08" db="EMBL/GenBank/DDBJ databases">
        <title>Sequencing the genomes of 1000 actinobacteria strains.</title>
        <authorList>
            <person name="Klenk H.-P."/>
        </authorList>
    </citation>
    <scope>NUCLEOTIDE SEQUENCE [LARGE SCALE GENOMIC DNA]</scope>
    <source>
        <strain evidence="2 3">DSM 105369</strain>
    </source>
</reference>
<organism evidence="2 3">
    <name type="scientific">Flexivirga oryzae</name>
    <dbReference type="NCBI Taxonomy" id="1794944"/>
    <lineage>
        <taxon>Bacteria</taxon>
        <taxon>Bacillati</taxon>
        <taxon>Actinomycetota</taxon>
        <taxon>Actinomycetes</taxon>
        <taxon>Micrococcales</taxon>
        <taxon>Dermacoccaceae</taxon>
        <taxon>Flexivirga</taxon>
    </lineage>
</organism>
<dbReference type="Pfam" id="PF08240">
    <property type="entry name" value="ADH_N"/>
    <property type="match status" value="1"/>
</dbReference>
<dbReference type="RefSeq" id="WP_183320630.1">
    <property type="nucleotide sequence ID" value="NZ_JACHVQ010000001.1"/>
</dbReference>
<feature type="domain" description="Enoyl reductase (ER)" evidence="1">
    <location>
        <begin position="7"/>
        <end position="317"/>
    </location>
</feature>
<evidence type="ECO:0000313" key="3">
    <source>
        <dbReference type="Proteomes" id="UP000559182"/>
    </source>
</evidence>
<dbReference type="InterPro" id="IPR051397">
    <property type="entry name" value="Zn-ADH-like_protein"/>
</dbReference>
<evidence type="ECO:0000313" key="2">
    <source>
        <dbReference type="EMBL" id="MBB2892473.1"/>
    </source>
</evidence>
<proteinExistence type="predicted"/>
<evidence type="ECO:0000259" key="1">
    <source>
        <dbReference type="SMART" id="SM00829"/>
    </source>
</evidence>
<dbReference type="PANTHER" id="PTHR43677">
    <property type="entry name" value="SHORT-CHAIN DEHYDROGENASE/REDUCTASE"/>
    <property type="match status" value="1"/>
</dbReference>
<dbReference type="PROSITE" id="PS01162">
    <property type="entry name" value="QOR_ZETA_CRYSTAL"/>
    <property type="match status" value="1"/>
</dbReference>
<protein>
    <submittedName>
        <fullName evidence="2">NADPH2:quinone reductase</fullName>
        <ecNumber evidence="2">1.6.5.5</ecNumber>
    </submittedName>
</protein>
<accession>A0A839N8K6</accession>
<dbReference type="InterPro" id="IPR013154">
    <property type="entry name" value="ADH-like_N"/>
</dbReference>